<evidence type="ECO:0000256" key="1">
    <source>
        <dbReference type="SAM" id="MobiDB-lite"/>
    </source>
</evidence>
<dbReference type="AlphaFoldDB" id="A0A811Q6K3"/>
<dbReference type="Proteomes" id="UP000604825">
    <property type="component" value="Unassembled WGS sequence"/>
</dbReference>
<keyword evidence="3" id="KW-1185">Reference proteome</keyword>
<proteinExistence type="predicted"/>
<organism evidence="2 3">
    <name type="scientific">Miscanthus lutarioriparius</name>
    <dbReference type="NCBI Taxonomy" id="422564"/>
    <lineage>
        <taxon>Eukaryota</taxon>
        <taxon>Viridiplantae</taxon>
        <taxon>Streptophyta</taxon>
        <taxon>Embryophyta</taxon>
        <taxon>Tracheophyta</taxon>
        <taxon>Spermatophyta</taxon>
        <taxon>Magnoliopsida</taxon>
        <taxon>Liliopsida</taxon>
        <taxon>Poales</taxon>
        <taxon>Poaceae</taxon>
        <taxon>PACMAD clade</taxon>
        <taxon>Panicoideae</taxon>
        <taxon>Andropogonodae</taxon>
        <taxon>Andropogoneae</taxon>
        <taxon>Saccharinae</taxon>
        <taxon>Miscanthus</taxon>
    </lineage>
</organism>
<feature type="compositionally biased region" description="Polar residues" evidence="1">
    <location>
        <begin position="11"/>
        <end position="32"/>
    </location>
</feature>
<comment type="caution">
    <text evidence="2">The sequence shown here is derived from an EMBL/GenBank/DDBJ whole genome shotgun (WGS) entry which is preliminary data.</text>
</comment>
<reference evidence="2" key="1">
    <citation type="submission" date="2020-10" db="EMBL/GenBank/DDBJ databases">
        <authorList>
            <person name="Han B."/>
            <person name="Lu T."/>
            <person name="Zhao Q."/>
            <person name="Huang X."/>
            <person name="Zhao Y."/>
        </authorList>
    </citation>
    <scope>NUCLEOTIDE SEQUENCE</scope>
</reference>
<protein>
    <submittedName>
        <fullName evidence="2">Uncharacterized protein</fullName>
    </submittedName>
</protein>
<feature type="compositionally biased region" description="Basic and acidic residues" evidence="1">
    <location>
        <begin position="1"/>
        <end position="10"/>
    </location>
</feature>
<gene>
    <name evidence="2" type="ORF">NCGR_LOCUS39740</name>
</gene>
<name>A0A811Q6K3_9POAL</name>
<accession>A0A811Q6K3</accession>
<feature type="region of interest" description="Disordered" evidence="1">
    <location>
        <begin position="1"/>
        <end position="82"/>
    </location>
</feature>
<evidence type="ECO:0000313" key="2">
    <source>
        <dbReference type="EMBL" id="CAD6256231.1"/>
    </source>
</evidence>
<evidence type="ECO:0000313" key="3">
    <source>
        <dbReference type="Proteomes" id="UP000604825"/>
    </source>
</evidence>
<dbReference type="EMBL" id="CAJGYO010000010">
    <property type="protein sequence ID" value="CAD6256231.1"/>
    <property type="molecule type" value="Genomic_DNA"/>
</dbReference>
<sequence length="142" mass="15068">MASSAEDPRSSHGSTTTVLVANTASSGRQGPSIQAAGVDTNRAHIRQPGSADTTVHDCYAQNQRKHEHSQQAKQKTRNTSGILSPFSSTARFLCSSVDAVEADSSSCKFPGEVSPANYLGLKNGIISGEAVWLVFTNSETQW</sequence>
<feature type="compositionally biased region" description="Polar residues" evidence="1">
    <location>
        <begin position="71"/>
        <end position="82"/>
    </location>
</feature>